<proteinExistence type="predicted"/>
<keyword evidence="1" id="KW-0812">Transmembrane</keyword>
<keyword evidence="1" id="KW-1133">Transmembrane helix</keyword>
<dbReference type="AlphaFoldDB" id="A0A5B7YD38"/>
<accession>A0A5B7YD38</accession>
<gene>
    <name evidence="2" type="ORF">FBQ74_08980</name>
</gene>
<keyword evidence="1" id="KW-0472">Membrane</keyword>
<sequence length="184" mass="20226">MNQRASLDEMREAILSTEHTQVAAVFDSEESARASISEVEAATDVVDRQVTIVNPSDTNFSEKLEADSQKLGKHMWYAHLLLGAAGLLVGLFVGWLLVNFGPALTQSNPLFTYIAMISPGIFVGLFVAGLISLRPDRSEIIDTVRHAIRRKHYAVIINMKKHQSVKAVSEVLSRKSHKVVDAAS</sequence>
<organism evidence="2 3">
    <name type="scientific">Salinimonas iocasae</name>
    <dbReference type="NCBI Taxonomy" id="2572577"/>
    <lineage>
        <taxon>Bacteria</taxon>
        <taxon>Pseudomonadati</taxon>
        <taxon>Pseudomonadota</taxon>
        <taxon>Gammaproteobacteria</taxon>
        <taxon>Alteromonadales</taxon>
        <taxon>Alteromonadaceae</taxon>
        <taxon>Alteromonas/Salinimonas group</taxon>
        <taxon>Salinimonas</taxon>
    </lineage>
</organism>
<dbReference type="EMBL" id="CP039852">
    <property type="protein sequence ID" value="QCZ93617.1"/>
    <property type="molecule type" value="Genomic_DNA"/>
</dbReference>
<evidence type="ECO:0000313" key="2">
    <source>
        <dbReference type="EMBL" id="QCZ93617.1"/>
    </source>
</evidence>
<reference evidence="2 3" key="1">
    <citation type="submission" date="2019-04" db="EMBL/GenBank/DDBJ databases">
        <title>Salinimonas iocasae sp. nov., a halophilic bacterium isolated from the outer tube casing of tubeworms in Okinawa Trough.</title>
        <authorList>
            <person name="Zhang H."/>
            <person name="Wang H."/>
            <person name="Li C."/>
        </authorList>
    </citation>
    <scope>NUCLEOTIDE SEQUENCE [LARGE SCALE GENOMIC DNA]</scope>
    <source>
        <strain evidence="2 3">KX18D6</strain>
    </source>
</reference>
<evidence type="ECO:0000313" key="3">
    <source>
        <dbReference type="Proteomes" id="UP000304912"/>
    </source>
</evidence>
<dbReference type="Proteomes" id="UP000304912">
    <property type="component" value="Chromosome"/>
</dbReference>
<keyword evidence="3" id="KW-1185">Reference proteome</keyword>
<feature type="transmembrane region" description="Helical" evidence="1">
    <location>
        <begin position="110"/>
        <end position="131"/>
    </location>
</feature>
<dbReference type="RefSeq" id="WP_139756361.1">
    <property type="nucleotide sequence ID" value="NZ_CP039852.1"/>
</dbReference>
<dbReference type="KEGG" id="salk:FBQ74_08980"/>
<name>A0A5B7YD38_9ALTE</name>
<dbReference type="OrthoDB" id="6332366at2"/>
<feature type="transmembrane region" description="Helical" evidence="1">
    <location>
        <begin position="76"/>
        <end position="98"/>
    </location>
</feature>
<evidence type="ECO:0000256" key="1">
    <source>
        <dbReference type="SAM" id="Phobius"/>
    </source>
</evidence>
<protein>
    <submittedName>
        <fullName evidence="2">Uncharacterized protein</fullName>
    </submittedName>
</protein>